<dbReference type="AlphaFoldDB" id="A0A1T4MP25"/>
<name>A0A1T4MP25_9FIRM</name>
<protein>
    <recommendedName>
        <fullName evidence="3">Sce7725 family protein</fullName>
    </recommendedName>
</protein>
<dbReference type="InterPro" id="IPR047727">
    <property type="entry name" value="Sce7725-like"/>
</dbReference>
<accession>A0A1T4MP25</accession>
<organism evidence="1 2">
    <name type="scientific">Eubacterium coprostanoligenes</name>
    <dbReference type="NCBI Taxonomy" id="290054"/>
    <lineage>
        <taxon>Bacteria</taxon>
        <taxon>Bacillati</taxon>
        <taxon>Bacillota</taxon>
        <taxon>Clostridia</taxon>
        <taxon>Eubacteriales</taxon>
        <taxon>Eubacteriaceae</taxon>
        <taxon>Eubacterium</taxon>
    </lineage>
</organism>
<dbReference type="STRING" id="290054.SAMN02745114_01335"/>
<proteinExistence type="predicted"/>
<evidence type="ECO:0000313" key="2">
    <source>
        <dbReference type="Proteomes" id="UP000190657"/>
    </source>
</evidence>
<dbReference type="OrthoDB" id="8910160at2"/>
<dbReference type="EMBL" id="FUWW01000014">
    <property type="protein sequence ID" value="SJZ68850.1"/>
    <property type="molecule type" value="Genomic_DNA"/>
</dbReference>
<evidence type="ECO:0000313" key="1">
    <source>
        <dbReference type="EMBL" id="SJZ68850.1"/>
    </source>
</evidence>
<dbReference type="NCBIfam" id="NF033831">
    <property type="entry name" value="sce7725_fam"/>
    <property type="match status" value="1"/>
</dbReference>
<reference evidence="1 2" key="1">
    <citation type="submission" date="2017-02" db="EMBL/GenBank/DDBJ databases">
        <authorList>
            <person name="Peterson S.W."/>
        </authorList>
    </citation>
    <scope>NUCLEOTIDE SEQUENCE [LARGE SCALE GENOMIC DNA]</scope>
    <source>
        <strain evidence="1 2">ATCC 51222</strain>
    </source>
</reference>
<gene>
    <name evidence="1" type="ORF">SAMN02745114_01335</name>
</gene>
<evidence type="ECO:0008006" key="3">
    <source>
        <dbReference type="Google" id="ProtNLM"/>
    </source>
</evidence>
<dbReference type="RefSeq" id="WP_078768801.1">
    <property type="nucleotide sequence ID" value="NZ_FUWW01000014.1"/>
</dbReference>
<dbReference type="Proteomes" id="UP000190657">
    <property type="component" value="Unassembled WGS sequence"/>
</dbReference>
<sequence>MYYPILRGRQNELLAIKELLNKSLLSDSIIPIIEPVKLSPTLVNTLEAFSEAKRNLALILNPKVGSMLVDIRNPKNAKYKDRLKAIIEENNVLNGIIIDSSTFDHVEKMRENGIDDADIITLCTNPDTIKYFNDSFDSNSSVKTVVPYASAFRKIRNNRILLEDKFNKKPRNQDYIDDPDEFFSNDHIYYKDDGYIGFSDYSIIGEEYSETGFAPYAVAIHIVYFDNDKELRVHHFVSKDNDDISDPANKFYQAVKQLVEWNKAQQLDTLAIQTFEKICAEQSYPGLGVVKKLSLMHHFELVGRYLDGKI</sequence>
<keyword evidence="2" id="KW-1185">Reference proteome</keyword>